<keyword evidence="2" id="KW-0479">Metal-binding</keyword>
<dbReference type="PROSITE" id="PS50126">
    <property type="entry name" value="S1"/>
    <property type="match status" value="1"/>
</dbReference>
<comment type="cofactor">
    <cofactor evidence="1">
        <name>Mg(2+)</name>
        <dbReference type="ChEBI" id="CHEBI:18420"/>
    </cofactor>
</comment>
<dbReference type="PANTHER" id="PTHR30001:SF0">
    <property type="entry name" value="RIBONUCLEASE G"/>
    <property type="match status" value="1"/>
</dbReference>
<dbReference type="GO" id="GO:0016787">
    <property type="term" value="F:hydrolase activity"/>
    <property type="evidence" value="ECO:0007669"/>
    <property type="project" value="UniProtKB-KW"/>
</dbReference>
<evidence type="ECO:0000256" key="2">
    <source>
        <dbReference type="ARBA" id="ARBA00022723"/>
    </source>
</evidence>
<dbReference type="SMART" id="SM00316">
    <property type="entry name" value="S1"/>
    <property type="match status" value="1"/>
</dbReference>
<dbReference type="Gene3D" id="2.40.50.140">
    <property type="entry name" value="Nucleic acid-binding proteins"/>
    <property type="match status" value="1"/>
</dbReference>
<dbReference type="Proteomes" id="UP000184114">
    <property type="component" value="Unassembled WGS sequence"/>
</dbReference>
<dbReference type="GO" id="GO:0003723">
    <property type="term" value="F:RNA binding"/>
    <property type="evidence" value="ECO:0007669"/>
    <property type="project" value="UniProtKB-KW"/>
</dbReference>
<dbReference type="PANTHER" id="PTHR30001">
    <property type="entry name" value="RIBONUCLEASE"/>
    <property type="match status" value="1"/>
</dbReference>
<dbReference type="SUPFAM" id="SSF50249">
    <property type="entry name" value="Nucleic acid-binding proteins"/>
    <property type="match status" value="1"/>
</dbReference>
<dbReference type="GO" id="GO:0046872">
    <property type="term" value="F:metal ion binding"/>
    <property type="evidence" value="ECO:0007669"/>
    <property type="project" value="UniProtKB-KW"/>
</dbReference>
<keyword evidence="5" id="KW-0694">RNA-binding</keyword>
<keyword evidence="8" id="KW-1185">Reference proteome</keyword>
<dbReference type="InterPro" id="IPR004659">
    <property type="entry name" value="RNase_E/G"/>
</dbReference>
<gene>
    <name evidence="7" type="ORF">SAMN02745784_00105</name>
</gene>
<dbReference type="STRING" id="1123404.SAMN02745784_00105"/>
<evidence type="ECO:0000256" key="3">
    <source>
        <dbReference type="ARBA" id="ARBA00022801"/>
    </source>
</evidence>
<dbReference type="RefSeq" id="WP_072971616.1">
    <property type="nucleotide sequence ID" value="NZ_FQTY01000001.1"/>
</dbReference>
<dbReference type="InterPro" id="IPR012340">
    <property type="entry name" value="NA-bd_OB-fold"/>
</dbReference>
<organism evidence="7 8">
    <name type="scientific">Tissierella praeacuta DSM 18095</name>
    <dbReference type="NCBI Taxonomy" id="1123404"/>
    <lineage>
        <taxon>Bacteria</taxon>
        <taxon>Bacillati</taxon>
        <taxon>Bacillota</taxon>
        <taxon>Tissierellia</taxon>
        <taxon>Tissierellales</taxon>
        <taxon>Tissierellaceae</taxon>
        <taxon>Tissierella</taxon>
    </lineage>
</organism>
<dbReference type="Pfam" id="PF10150">
    <property type="entry name" value="RNase_E_G"/>
    <property type="match status" value="1"/>
</dbReference>
<dbReference type="InterPro" id="IPR019307">
    <property type="entry name" value="RNA-bd_AU-1/RNase_E/G"/>
</dbReference>
<keyword evidence="3" id="KW-0378">Hydrolase</keyword>
<dbReference type="InterPro" id="IPR003029">
    <property type="entry name" value="S1_domain"/>
</dbReference>
<dbReference type="AlphaFoldDB" id="A0A1M4S6P1"/>
<sequence length="407" mass="46458">MNYIFIDSLNGVNRVGIVENNRLVEFHLEEQEKRIVGNIYRGRVANVLQGMEAAFVDIGESKNAYLYVKEALPKDVLYNGRIYKISEIIKSGQEVIVQVIKEASGNKGAKLTTHIEMPGRYLVFTPFSNKINISKKIKSSSKMENLKDIGKRIMKDHMGLIFRTASEGVEESVLKEEYDILYNIYSKIEKERNFLPCPKLLYKEPSLAYQIIRDNYNESIEKIIVNNKEIYDNLILTENLYPFKFSDKIELDTEFSISYNTDIQLDLKVALQREVSLKSGGYIVIDETEALTVVDVNTGKFVGTSSLGDTVLKTNIEAAEEIARQIRLRDIGGIIIVDFIDMRDKDDVSAVLSIFKKQLQKDKIKTNIIDITKLGLVELTRKKIRRPLAADFYKKCPICEGRGNIIE</sequence>
<evidence type="ECO:0000259" key="6">
    <source>
        <dbReference type="PROSITE" id="PS50126"/>
    </source>
</evidence>
<dbReference type="GeneID" id="90994798"/>
<keyword evidence="4" id="KW-0460">Magnesium</keyword>
<evidence type="ECO:0000256" key="1">
    <source>
        <dbReference type="ARBA" id="ARBA00001946"/>
    </source>
</evidence>
<reference evidence="8" key="1">
    <citation type="submission" date="2016-11" db="EMBL/GenBank/DDBJ databases">
        <authorList>
            <person name="Varghese N."/>
            <person name="Submissions S."/>
        </authorList>
    </citation>
    <scope>NUCLEOTIDE SEQUENCE [LARGE SCALE GENOMIC DNA]</scope>
    <source>
        <strain evidence="8">DSM 18095</strain>
    </source>
</reference>
<evidence type="ECO:0000256" key="5">
    <source>
        <dbReference type="ARBA" id="ARBA00022884"/>
    </source>
</evidence>
<dbReference type="EMBL" id="FQTY01000001">
    <property type="protein sequence ID" value="SHE27884.1"/>
    <property type="molecule type" value="Genomic_DNA"/>
</dbReference>
<proteinExistence type="predicted"/>
<dbReference type="GO" id="GO:0006364">
    <property type="term" value="P:rRNA processing"/>
    <property type="evidence" value="ECO:0007669"/>
    <property type="project" value="TreeGrafter"/>
</dbReference>
<dbReference type="NCBIfam" id="TIGR00757">
    <property type="entry name" value="RNaseEG"/>
    <property type="match status" value="1"/>
</dbReference>
<dbReference type="GO" id="GO:0005737">
    <property type="term" value="C:cytoplasm"/>
    <property type="evidence" value="ECO:0007669"/>
    <property type="project" value="TreeGrafter"/>
</dbReference>
<dbReference type="CDD" id="cd04453">
    <property type="entry name" value="S1_RNase_E"/>
    <property type="match status" value="1"/>
</dbReference>
<evidence type="ECO:0000313" key="7">
    <source>
        <dbReference type="EMBL" id="SHE27884.1"/>
    </source>
</evidence>
<feature type="domain" description="S1 motif" evidence="6">
    <location>
        <begin position="37"/>
        <end position="114"/>
    </location>
</feature>
<protein>
    <submittedName>
        <fullName evidence="7">Ribonuclease G</fullName>
    </submittedName>
</protein>
<dbReference type="GO" id="GO:0004540">
    <property type="term" value="F:RNA nuclease activity"/>
    <property type="evidence" value="ECO:0007669"/>
    <property type="project" value="InterPro"/>
</dbReference>
<accession>A0A1M4S6P1</accession>
<evidence type="ECO:0000313" key="8">
    <source>
        <dbReference type="Proteomes" id="UP000184114"/>
    </source>
</evidence>
<evidence type="ECO:0000256" key="4">
    <source>
        <dbReference type="ARBA" id="ARBA00022842"/>
    </source>
</evidence>
<name>A0A1M4S6P1_9FIRM</name>